<dbReference type="UniPathway" id="UPA00545">
    <property type="reaction ID" value="UER00823"/>
</dbReference>
<protein>
    <recommendedName>
        <fullName evidence="5">Pectinesterase</fullName>
        <ecNumber evidence="5">3.1.1.11</ecNumber>
    </recommendedName>
</protein>
<dbReference type="InterPro" id="IPR033131">
    <property type="entry name" value="Pectinesterase_Asp_AS"/>
</dbReference>
<dbReference type="PROSITE" id="PS00503">
    <property type="entry name" value="PECTINESTERASE_2"/>
    <property type="match status" value="1"/>
</dbReference>
<evidence type="ECO:0000256" key="3">
    <source>
        <dbReference type="ARBA" id="ARBA00023085"/>
    </source>
</evidence>
<dbReference type="EC" id="3.1.1.11" evidence="5"/>
<dbReference type="Pfam" id="PF01095">
    <property type="entry name" value="Pectinesterase"/>
    <property type="match status" value="1"/>
</dbReference>
<dbReference type="InterPro" id="IPR012334">
    <property type="entry name" value="Pectin_lyas_fold"/>
</dbReference>
<dbReference type="SUPFAM" id="SSF51126">
    <property type="entry name" value="Pectin lyase-like"/>
    <property type="match status" value="1"/>
</dbReference>
<name>A0A4Y7L2Z5_PAPSO</name>
<evidence type="ECO:0000313" key="8">
    <source>
        <dbReference type="Proteomes" id="UP000316621"/>
    </source>
</evidence>
<reference evidence="7 8" key="1">
    <citation type="journal article" date="2018" name="Science">
        <title>The opium poppy genome and morphinan production.</title>
        <authorList>
            <person name="Guo L."/>
            <person name="Winzer T."/>
            <person name="Yang X."/>
            <person name="Li Y."/>
            <person name="Ning Z."/>
            <person name="He Z."/>
            <person name="Teodor R."/>
            <person name="Lu Y."/>
            <person name="Bowser T.A."/>
            <person name="Graham I.A."/>
            <person name="Ye K."/>
        </authorList>
    </citation>
    <scope>NUCLEOTIDE SEQUENCE [LARGE SCALE GENOMIC DNA]</scope>
    <source>
        <strain evidence="8">cv. HN1</strain>
        <tissue evidence="7">Leaves</tissue>
    </source>
</reference>
<dbReference type="Gramene" id="RZC79556">
    <property type="protein sequence ID" value="RZC79556"/>
    <property type="gene ID" value="C5167_003773"/>
</dbReference>
<dbReference type="InterPro" id="IPR011050">
    <property type="entry name" value="Pectin_lyase_fold/virulence"/>
</dbReference>
<dbReference type="Gene3D" id="3.40.30.10">
    <property type="entry name" value="Glutaredoxin"/>
    <property type="match status" value="1"/>
</dbReference>
<sequence length="443" mass="49124">MMKFSNFLCLLLGLSLCISPASFISSIEEDESLAPEYEKAAALLSSHDPQIVLAKVDANQEFNKALANEFKIVRSRRKKITDYKGPRLAGGMVEYSKKQVGPASAAIDSVEDASNLIRNPLSIISNPAEYDFLVAKDGSGNFSSIQEAVDHSPTRSFKRTVIRIRQGVYVENIVIPKEKINLYFVGDGRDVTIISGNRNQVHGYTIMTSATVGVEGDGFLARDITFENTAGPANFQAVALRINADASAVYRCNINGYQDTLFVQSFRQYFRECNISGTIDFIFGDSAVVFQQCNIITRLPSQGQYNAITASGRVNPDGKGGIVIQNCSILASEDLKQSNYTVETYLGRPWKACARTVIMKSYLDNLVHPKGWIEWEHNSSSVDSLWYGEYRNTGPGAKNDSRVEWKNYHKVMSIDEAFSFTVSEFIAGNEWLDSTGFPYQTGI</sequence>
<evidence type="ECO:0000256" key="2">
    <source>
        <dbReference type="ARBA" id="ARBA00022801"/>
    </source>
</evidence>
<dbReference type="STRING" id="3469.A0A4Y7L2Z5"/>
<proteinExistence type="predicted"/>
<dbReference type="InterPro" id="IPR000070">
    <property type="entry name" value="Pectinesterase_cat"/>
</dbReference>
<dbReference type="InterPro" id="IPR036249">
    <property type="entry name" value="Thioredoxin-like_sf"/>
</dbReference>
<keyword evidence="5" id="KW-0732">Signal</keyword>
<comment type="pathway">
    <text evidence="1 5">Glycan metabolism; pectin degradation; 2-dehydro-3-deoxy-D-gluconate from pectin: step 1/5.</text>
</comment>
<keyword evidence="2 5" id="KW-0378">Hydrolase</keyword>
<dbReference type="EMBL" id="CM010723">
    <property type="protein sequence ID" value="RZC79556.1"/>
    <property type="molecule type" value="Genomic_DNA"/>
</dbReference>
<dbReference type="OMA" id="LHANDWL"/>
<dbReference type="FunFam" id="2.160.20.10:FF:000001">
    <property type="entry name" value="Pectinesterase"/>
    <property type="match status" value="1"/>
</dbReference>
<dbReference type="AlphaFoldDB" id="A0A4Y7L2Z5"/>
<evidence type="ECO:0000256" key="5">
    <source>
        <dbReference type="RuleBase" id="RU000589"/>
    </source>
</evidence>
<feature type="signal peptide" evidence="5">
    <location>
        <begin position="1"/>
        <end position="23"/>
    </location>
</feature>
<evidence type="ECO:0000313" key="7">
    <source>
        <dbReference type="EMBL" id="RZC79556.1"/>
    </source>
</evidence>
<feature type="chain" id="PRO_5021441322" description="Pectinesterase" evidence="5">
    <location>
        <begin position="24"/>
        <end position="443"/>
    </location>
</feature>
<evidence type="ECO:0000256" key="1">
    <source>
        <dbReference type="ARBA" id="ARBA00005184"/>
    </source>
</evidence>
<organism evidence="7 8">
    <name type="scientific">Papaver somniferum</name>
    <name type="common">Opium poppy</name>
    <dbReference type="NCBI Taxonomy" id="3469"/>
    <lineage>
        <taxon>Eukaryota</taxon>
        <taxon>Viridiplantae</taxon>
        <taxon>Streptophyta</taxon>
        <taxon>Embryophyta</taxon>
        <taxon>Tracheophyta</taxon>
        <taxon>Spermatophyta</taxon>
        <taxon>Magnoliopsida</taxon>
        <taxon>Ranunculales</taxon>
        <taxon>Papaveraceae</taxon>
        <taxon>Papaveroideae</taxon>
        <taxon>Papaver</taxon>
    </lineage>
</organism>
<feature type="domain" description="Pectinesterase catalytic" evidence="6">
    <location>
        <begin position="132"/>
        <end position="429"/>
    </location>
</feature>
<dbReference type="GO" id="GO:0030599">
    <property type="term" value="F:pectinesterase activity"/>
    <property type="evidence" value="ECO:0007669"/>
    <property type="project" value="UniProtKB-UniRule"/>
</dbReference>
<comment type="catalytic activity">
    <reaction evidence="5">
        <text>[(1-&gt;4)-alpha-D-galacturonosyl methyl ester](n) + n H2O = [(1-&gt;4)-alpha-D-galacturonosyl](n) + n methanol + n H(+)</text>
        <dbReference type="Rhea" id="RHEA:22380"/>
        <dbReference type="Rhea" id="RHEA-COMP:14570"/>
        <dbReference type="Rhea" id="RHEA-COMP:14573"/>
        <dbReference type="ChEBI" id="CHEBI:15377"/>
        <dbReference type="ChEBI" id="CHEBI:15378"/>
        <dbReference type="ChEBI" id="CHEBI:17790"/>
        <dbReference type="ChEBI" id="CHEBI:140522"/>
        <dbReference type="ChEBI" id="CHEBI:140523"/>
        <dbReference type="EC" id="3.1.1.11"/>
    </reaction>
</comment>
<dbReference type="Gene3D" id="2.160.20.10">
    <property type="entry name" value="Single-stranded right-handed beta-helix, Pectin lyase-like"/>
    <property type="match status" value="1"/>
</dbReference>
<dbReference type="GO" id="GO:0042545">
    <property type="term" value="P:cell wall modification"/>
    <property type="evidence" value="ECO:0007669"/>
    <property type="project" value="UniProtKB-UniRule"/>
</dbReference>
<gene>
    <name evidence="7" type="ORF">C5167_003773</name>
</gene>
<dbReference type="SUPFAM" id="SSF52833">
    <property type="entry name" value="Thioredoxin-like"/>
    <property type="match status" value="1"/>
</dbReference>
<evidence type="ECO:0000259" key="6">
    <source>
        <dbReference type="Pfam" id="PF01095"/>
    </source>
</evidence>
<dbReference type="CDD" id="cd02961">
    <property type="entry name" value="PDI_a_family"/>
    <property type="match status" value="1"/>
</dbReference>
<evidence type="ECO:0000256" key="4">
    <source>
        <dbReference type="PROSITE-ProRule" id="PRU10040"/>
    </source>
</evidence>
<feature type="active site" evidence="4">
    <location>
        <position position="280"/>
    </location>
</feature>
<dbReference type="Proteomes" id="UP000316621">
    <property type="component" value="Chromosome 9"/>
</dbReference>
<keyword evidence="8" id="KW-1185">Reference proteome</keyword>
<accession>A0A4Y7L2Z5</accession>
<dbReference type="PANTHER" id="PTHR31707">
    <property type="entry name" value="PECTINESTERASE"/>
    <property type="match status" value="1"/>
</dbReference>
<keyword evidence="3 5" id="KW-0063">Aspartyl esterase</keyword>
<dbReference type="GO" id="GO:0045490">
    <property type="term" value="P:pectin catabolic process"/>
    <property type="evidence" value="ECO:0007669"/>
    <property type="project" value="UniProtKB-UniRule"/>
</dbReference>